<evidence type="ECO:0000313" key="1">
    <source>
        <dbReference type="EMBL" id="GKV52442.1"/>
    </source>
</evidence>
<name>A0AAV5MSB6_9ROSI</name>
<proteinExistence type="predicted"/>
<keyword evidence="2" id="KW-1185">Reference proteome</keyword>
<evidence type="ECO:0000313" key="2">
    <source>
        <dbReference type="Proteomes" id="UP001054252"/>
    </source>
</evidence>
<dbReference type="Proteomes" id="UP001054252">
    <property type="component" value="Unassembled WGS sequence"/>
</dbReference>
<organism evidence="1 2">
    <name type="scientific">Rubroshorea leprosula</name>
    <dbReference type="NCBI Taxonomy" id="152421"/>
    <lineage>
        <taxon>Eukaryota</taxon>
        <taxon>Viridiplantae</taxon>
        <taxon>Streptophyta</taxon>
        <taxon>Embryophyta</taxon>
        <taxon>Tracheophyta</taxon>
        <taxon>Spermatophyta</taxon>
        <taxon>Magnoliopsida</taxon>
        <taxon>eudicotyledons</taxon>
        <taxon>Gunneridae</taxon>
        <taxon>Pentapetalae</taxon>
        <taxon>rosids</taxon>
        <taxon>malvids</taxon>
        <taxon>Malvales</taxon>
        <taxon>Dipterocarpaceae</taxon>
        <taxon>Rubroshorea</taxon>
    </lineage>
</organism>
<sequence length="149" mass="16617">MGEEAVSFYKKLLGTANLNRLAPFDPTKKKKKKKVVLQDPVDDSADKLAETAESLSVSDGLESTFTGLKKKKKKPVETNILNEEIGDVADDLNDHPGEDDEGEVVAQQQHYPWEGSDRDYIYEEVYILNSSYVFSLLSEVLIYLCGGVI</sequence>
<dbReference type="AlphaFoldDB" id="A0AAV5MSB6"/>
<dbReference type="EMBL" id="BPVZ01000707">
    <property type="protein sequence ID" value="GKV52442.1"/>
    <property type="molecule type" value="Genomic_DNA"/>
</dbReference>
<protein>
    <submittedName>
        <fullName evidence="1">Uncharacterized protein</fullName>
    </submittedName>
</protein>
<gene>
    <name evidence="1" type="ORF">SLEP1_g59022</name>
</gene>
<comment type="caution">
    <text evidence="1">The sequence shown here is derived from an EMBL/GenBank/DDBJ whole genome shotgun (WGS) entry which is preliminary data.</text>
</comment>
<accession>A0AAV5MSB6</accession>
<reference evidence="1 2" key="1">
    <citation type="journal article" date="2021" name="Commun. Biol.">
        <title>The genome of Shorea leprosula (Dipterocarpaceae) highlights the ecological relevance of drought in aseasonal tropical rainforests.</title>
        <authorList>
            <person name="Ng K.K.S."/>
            <person name="Kobayashi M.J."/>
            <person name="Fawcett J.A."/>
            <person name="Hatakeyama M."/>
            <person name="Paape T."/>
            <person name="Ng C.H."/>
            <person name="Ang C.C."/>
            <person name="Tnah L.H."/>
            <person name="Lee C.T."/>
            <person name="Nishiyama T."/>
            <person name="Sese J."/>
            <person name="O'Brien M.J."/>
            <person name="Copetti D."/>
            <person name="Mohd Noor M.I."/>
            <person name="Ong R.C."/>
            <person name="Putra M."/>
            <person name="Sireger I.Z."/>
            <person name="Indrioko S."/>
            <person name="Kosugi Y."/>
            <person name="Izuno A."/>
            <person name="Isagi Y."/>
            <person name="Lee S.L."/>
            <person name="Shimizu K.K."/>
        </authorList>
    </citation>
    <scope>NUCLEOTIDE SEQUENCE [LARGE SCALE GENOMIC DNA]</scope>
    <source>
        <strain evidence="1">214</strain>
    </source>
</reference>